<dbReference type="PANTHER" id="PTHR12385">
    <property type="entry name" value="CHOLINE TRANSPORTER-LIKE (SLC FAMILY 44)"/>
    <property type="match status" value="1"/>
</dbReference>
<keyword evidence="8" id="KW-1185">Reference proteome</keyword>
<dbReference type="AlphaFoldDB" id="A0A0D3KT06"/>
<feature type="transmembrane region" description="Helical" evidence="6">
    <location>
        <begin position="432"/>
        <end position="460"/>
    </location>
</feature>
<protein>
    <recommendedName>
        <fullName evidence="6">Choline transporter-like protein</fullName>
    </recommendedName>
</protein>
<evidence type="ECO:0000256" key="4">
    <source>
        <dbReference type="ARBA" id="ARBA00022989"/>
    </source>
</evidence>
<name>A0A0D3KT06_EMIH1</name>
<dbReference type="InterPro" id="IPR007603">
    <property type="entry name" value="Choline_transptr-like"/>
</dbReference>
<feature type="transmembrane region" description="Helical" evidence="6">
    <location>
        <begin position="160"/>
        <end position="178"/>
    </location>
</feature>
<keyword evidence="4 6" id="KW-1133">Transmembrane helix</keyword>
<comment type="function">
    <text evidence="6">Choline transporter.</text>
</comment>
<dbReference type="eggNOG" id="KOG1362">
    <property type="taxonomic scope" value="Eukaryota"/>
</dbReference>
<evidence type="ECO:0000256" key="6">
    <source>
        <dbReference type="RuleBase" id="RU368066"/>
    </source>
</evidence>
<dbReference type="EnsemblProtists" id="EOD38891">
    <property type="protein sequence ID" value="EOD38891"/>
    <property type="gene ID" value="EMIHUDRAFT_109115"/>
</dbReference>
<reference evidence="8" key="1">
    <citation type="journal article" date="2013" name="Nature">
        <title>Pan genome of the phytoplankton Emiliania underpins its global distribution.</title>
        <authorList>
            <person name="Read B.A."/>
            <person name="Kegel J."/>
            <person name="Klute M.J."/>
            <person name="Kuo A."/>
            <person name="Lefebvre S.C."/>
            <person name="Maumus F."/>
            <person name="Mayer C."/>
            <person name="Miller J."/>
            <person name="Monier A."/>
            <person name="Salamov A."/>
            <person name="Young J."/>
            <person name="Aguilar M."/>
            <person name="Claverie J.M."/>
            <person name="Frickenhaus S."/>
            <person name="Gonzalez K."/>
            <person name="Herman E.K."/>
            <person name="Lin Y.C."/>
            <person name="Napier J."/>
            <person name="Ogata H."/>
            <person name="Sarno A.F."/>
            <person name="Shmutz J."/>
            <person name="Schroeder D."/>
            <person name="de Vargas C."/>
            <person name="Verret F."/>
            <person name="von Dassow P."/>
            <person name="Valentin K."/>
            <person name="Van de Peer Y."/>
            <person name="Wheeler G."/>
            <person name="Dacks J.B."/>
            <person name="Delwiche C.F."/>
            <person name="Dyhrman S.T."/>
            <person name="Glockner G."/>
            <person name="John U."/>
            <person name="Richards T."/>
            <person name="Worden A.Z."/>
            <person name="Zhang X."/>
            <person name="Grigoriev I.V."/>
            <person name="Allen A.E."/>
            <person name="Bidle K."/>
            <person name="Borodovsky M."/>
            <person name="Bowler C."/>
            <person name="Brownlee C."/>
            <person name="Cock J.M."/>
            <person name="Elias M."/>
            <person name="Gladyshev V.N."/>
            <person name="Groth M."/>
            <person name="Guda C."/>
            <person name="Hadaegh A."/>
            <person name="Iglesias-Rodriguez M.D."/>
            <person name="Jenkins J."/>
            <person name="Jones B.M."/>
            <person name="Lawson T."/>
            <person name="Leese F."/>
            <person name="Lindquist E."/>
            <person name="Lobanov A."/>
            <person name="Lomsadze A."/>
            <person name="Malik S.B."/>
            <person name="Marsh M.E."/>
            <person name="Mackinder L."/>
            <person name="Mock T."/>
            <person name="Mueller-Roeber B."/>
            <person name="Pagarete A."/>
            <person name="Parker M."/>
            <person name="Probert I."/>
            <person name="Quesneville H."/>
            <person name="Raines C."/>
            <person name="Rensing S.A."/>
            <person name="Riano-Pachon D.M."/>
            <person name="Richier S."/>
            <person name="Rokitta S."/>
            <person name="Shiraiwa Y."/>
            <person name="Soanes D.M."/>
            <person name="van der Giezen M."/>
            <person name="Wahlund T.M."/>
            <person name="Williams B."/>
            <person name="Wilson W."/>
            <person name="Wolfe G."/>
            <person name="Wurch L.L."/>
        </authorList>
    </citation>
    <scope>NUCLEOTIDE SEQUENCE</scope>
</reference>
<feature type="transmembrane region" description="Helical" evidence="6">
    <location>
        <begin position="51"/>
        <end position="71"/>
    </location>
</feature>
<sequence>MLFRSRASASDHEKTVMRGVVKLQAAVRRKRAHSSFLRMDETDALPLRDAWAIWLFLAHVIAVVWVGSPFLGAESYLGEAAFEHHQARDLALALALSLCTSFAFVHCFVLVLETQALRLLYVTLFAVPSTLVAFGVAAAADAAGPNKLGYAEEYGSNLGFGVALVGGAIFLSVYLLRWRIDTSAALLSKSAALLLEMPGLITVAYGSALAATCWFLLWLPFAVYVIQRVVEHLWDDFYQQWGEGAEARYTSGEVTAICAAVYFLLLLSLYWGQNVCKGVSDVTAAGAIGAWVFVPETMAAPAPCVGLLLKPVVSNALLRAMTTCFGSICFGTLVVAVVQALVATLKQLKYRRMSNCVPLGLPLKLVNCCVDCVLDAIKRAAEAFNEWALVYTGLYGRSFLASGRAVIGRSSGTPVAGSALVKKAGMDVAANILLVSPVVWLATAGCLLVTLAMCAALAAALGHHGQTQAIWVMLPLPRRYALAAALAVPVVSADHVLRRRDPELVERIEGARDLGRRKGREARSAREPSAPTAQAVVCV</sequence>
<keyword evidence="5 6" id="KW-0472">Membrane</keyword>
<feature type="transmembrane region" description="Helical" evidence="6">
    <location>
        <begin position="320"/>
        <end position="345"/>
    </location>
</feature>
<dbReference type="KEGG" id="ehx:EMIHUDRAFT_109115"/>
<comment type="similarity">
    <text evidence="2 6">Belongs to the CTL (choline transporter-like) family.</text>
</comment>
<feature type="transmembrane region" description="Helical" evidence="6">
    <location>
        <begin position="91"/>
        <end position="112"/>
    </location>
</feature>
<dbReference type="PaxDb" id="2903-EOD38891"/>
<dbReference type="Pfam" id="PF04515">
    <property type="entry name" value="Choline_transpo"/>
    <property type="match status" value="1"/>
</dbReference>
<proteinExistence type="inferred from homology"/>
<evidence type="ECO:0000256" key="3">
    <source>
        <dbReference type="ARBA" id="ARBA00022692"/>
    </source>
</evidence>
<dbReference type="GO" id="GO:0022857">
    <property type="term" value="F:transmembrane transporter activity"/>
    <property type="evidence" value="ECO:0007669"/>
    <property type="project" value="UniProtKB-UniRule"/>
</dbReference>
<evidence type="ECO:0000256" key="2">
    <source>
        <dbReference type="ARBA" id="ARBA00007168"/>
    </source>
</evidence>
<reference evidence="7" key="2">
    <citation type="submission" date="2024-10" db="UniProtKB">
        <authorList>
            <consortium name="EnsemblProtists"/>
        </authorList>
    </citation>
    <scope>IDENTIFICATION</scope>
</reference>
<feature type="transmembrane region" description="Helical" evidence="6">
    <location>
        <begin position="254"/>
        <end position="272"/>
    </location>
</feature>
<comment type="subcellular location">
    <subcellularLocation>
        <location evidence="6">Cell membrane</location>
        <topology evidence="6">Multi-pass membrane protein</topology>
    </subcellularLocation>
    <subcellularLocation>
        <location evidence="1">Membrane</location>
        <topology evidence="1">Multi-pass membrane protein</topology>
    </subcellularLocation>
</comment>
<dbReference type="RefSeq" id="XP_005791320.1">
    <property type="nucleotide sequence ID" value="XM_005791263.1"/>
</dbReference>
<keyword evidence="3 6" id="KW-0812">Transmembrane</keyword>
<dbReference type="GeneID" id="17284162"/>
<feature type="transmembrane region" description="Helical" evidence="6">
    <location>
        <begin position="480"/>
        <end position="497"/>
    </location>
</feature>
<organism evidence="7 8">
    <name type="scientific">Emiliania huxleyi (strain CCMP1516)</name>
    <dbReference type="NCBI Taxonomy" id="280463"/>
    <lineage>
        <taxon>Eukaryota</taxon>
        <taxon>Haptista</taxon>
        <taxon>Haptophyta</taxon>
        <taxon>Prymnesiophyceae</taxon>
        <taxon>Isochrysidales</taxon>
        <taxon>Noelaerhabdaceae</taxon>
        <taxon>Emiliania</taxon>
    </lineage>
</organism>
<feature type="transmembrane region" description="Helical" evidence="6">
    <location>
        <begin position="284"/>
        <end position="308"/>
    </location>
</feature>
<evidence type="ECO:0000256" key="1">
    <source>
        <dbReference type="ARBA" id="ARBA00004141"/>
    </source>
</evidence>
<dbReference type="PANTHER" id="PTHR12385:SF4">
    <property type="entry name" value="PROTEIN PNS1"/>
    <property type="match status" value="1"/>
</dbReference>
<evidence type="ECO:0000256" key="5">
    <source>
        <dbReference type="ARBA" id="ARBA00023136"/>
    </source>
</evidence>
<dbReference type="GO" id="GO:0005886">
    <property type="term" value="C:plasma membrane"/>
    <property type="evidence" value="ECO:0007669"/>
    <property type="project" value="UniProtKB-SubCell"/>
</dbReference>
<feature type="transmembrane region" description="Helical" evidence="6">
    <location>
        <begin position="119"/>
        <end position="140"/>
    </location>
</feature>
<feature type="transmembrane region" description="Helical" evidence="6">
    <location>
        <begin position="199"/>
        <end position="226"/>
    </location>
</feature>
<accession>A0A0D3KT06</accession>
<dbReference type="HOGENOM" id="CLU_505730_0_0_1"/>
<evidence type="ECO:0000313" key="7">
    <source>
        <dbReference type="EnsemblProtists" id="EOD38891"/>
    </source>
</evidence>
<evidence type="ECO:0000313" key="8">
    <source>
        <dbReference type="Proteomes" id="UP000013827"/>
    </source>
</evidence>
<dbReference type="Proteomes" id="UP000013827">
    <property type="component" value="Unassembled WGS sequence"/>
</dbReference>